<comment type="caution">
    <text evidence="1">The sequence shown here is derived from an EMBL/GenBank/DDBJ whole genome shotgun (WGS) entry which is preliminary data.</text>
</comment>
<dbReference type="Proteomes" id="UP001501126">
    <property type="component" value="Unassembled WGS sequence"/>
</dbReference>
<sequence>MKTVVTILMVWLAGITMAQEAGVFYLYVRADETLIEEHKVETTSDRPVLTGYSIGISIPDELLETVKQVTAELVSEKLGVQSGMLYVSNKKGKEKVTAGTELFPGMPFVNKGTAIKTEEKKYYVHIYADIRAQGSVSTNLSKTKKRKPMIELRLTVCDASGETYFKNKAVLRDFGVLQSSSRIKGKVKVINAEVLTPESIVGMYIAALEASLFNE</sequence>
<evidence type="ECO:0000313" key="2">
    <source>
        <dbReference type="Proteomes" id="UP001501126"/>
    </source>
</evidence>
<dbReference type="RefSeq" id="WP_343785485.1">
    <property type="nucleotide sequence ID" value="NZ_BAAAFH010000003.1"/>
</dbReference>
<gene>
    <name evidence="1" type="ORF">GCM10009118_09930</name>
</gene>
<name>A0ABP3XZ28_9FLAO</name>
<organism evidence="1 2">
    <name type="scientific">Wandonia haliotis</name>
    <dbReference type="NCBI Taxonomy" id="574963"/>
    <lineage>
        <taxon>Bacteria</taxon>
        <taxon>Pseudomonadati</taxon>
        <taxon>Bacteroidota</taxon>
        <taxon>Flavobacteriia</taxon>
        <taxon>Flavobacteriales</taxon>
        <taxon>Crocinitomicaceae</taxon>
        <taxon>Wandonia</taxon>
    </lineage>
</organism>
<accession>A0ABP3XZ28</accession>
<proteinExistence type="predicted"/>
<dbReference type="EMBL" id="BAAAFH010000003">
    <property type="protein sequence ID" value="GAA0874585.1"/>
    <property type="molecule type" value="Genomic_DNA"/>
</dbReference>
<evidence type="ECO:0000313" key="1">
    <source>
        <dbReference type="EMBL" id="GAA0874585.1"/>
    </source>
</evidence>
<protein>
    <submittedName>
        <fullName evidence="1">Uncharacterized protein</fullName>
    </submittedName>
</protein>
<keyword evidence="2" id="KW-1185">Reference proteome</keyword>
<reference evidence="2" key="1">
    <citation type="journal article" date="2019" name="Int. J. Syst. Evol. Microbiol.">
        <title>The Global Catalogue of Microorganisms (GCM) 10K type strain sequencing project: providing services to taxonomists for standard genome sequencing and annotation.</title>
        <authorList>
            <consortium name="The Broad Institute Genomics Platform"/>
            <consortium name="The Broad Institute Genome Sequencing Center for Infectious Disease"/>
            <person name="Wu L."/>
            <person name="Ma J."/>
        </authorList>
    </citation>
    <scope>NUCLEOTIDE SEQUENCE [LARGE SCALE GENOMIC DNA]</scope>
    <source>
        <strain evidence="2">JCM 16083</strain>
    </source>
</reference>